<reference evidence="9" key="1">
    <citation type="journal article" date="2015" name="Int. J. Syst. Evol. Microbiol.">
        <title>Rhizobium alvei sp. nov., isolated from a freshwater river.</title>
        <authorList>
            <person name="Sheu S.Y."/>
            <person name="Huang H.W."/>
            <person name="Young C.C."/>
            <person name="Chen W.M."/>
        </authorList>
    </citation>
    <scope>NUCLEOTIDE SEQUENCE</scope>
    <source>
        <strain evidence="9">TNR-22</strain>
    </source>
</reference>
<gene>
    <name evidence="8" type="primary">ydiU</name>
    <name evidence="8" type="synonym">selO</name>
    <name evidence="9" type="ORF">Q4481_04995</name>
</gene>
<dbReference type="NCBIfam" id="NF000658">
    <property type="entry name" value="PRK00029.1"/>
    <property type="match status" value="1"/>
</dbReference>
<protein>
    <recommendedName>
        <fullName evidence="8">Protein nucleotidyltransferase YdiU</fullName>
        <ecNumber evidence="8">2.7.7.-</ecNumber>
    </recommendedName>
    <alternativeName>
        <fullName evidence="8">Protein adenylyltransferase YdiU</fullName>
        <ecNumber evidence="8">2.7.7.108</ecNumber>
    </alternativeName>
    <alternativeName>
        <fullName evidence="8">Protein uridylyltransferase YdiU</fullName>
        <ecNumber evidence="8">2.7.7.-</ecNumber>
    </alternativeName>
</protein>
<keyword evidence="8" id="KW-0464">Manganese</keyword>
<feature type="binding site" evidence="8">
    <location>
        <position position="92"/>
    </location>
    <ligand>
        <name>ATP</name>
        <dbReference type="ChEBI" id="CHEBI:30616"/>
    </ligand>
</feature>
<dbReference type="PANTHER" id="PTHR32057:SF14">
    <property type="entry name" value="PROTEIN ADENYLYLTRANSFERASE SELO, MITOCHONDRIAL"/>
    <property type="match status" value="1"/>
</dbReference>
<dbReference type="PANTHER" id="PTHR32057">
    <property type="entry name" value="PROTEIN ADENYLYLTRANSFERASE SELO, MITOCHONDRIAL"/>
    <property type="match status" value="1"/>
</dbReference>
<keyword evidence="10" id="KW-1185">Reference proteome</keyword>
<feature type="binding site" evidence="8">
    <location>
        <position position="175"/>
    </location>
    <ligand>
        <name>ATP</name>
        <dbReference type="ChEBI" id="CHEBI:30616"/>
    </ligand>
</feature>
<feature type="binding site" evidence="8">
    <location>
        <position position="182"/>
    </location>
    <ligand>
        <name>ATP</name>
        <dbReference type="ChEBI" id="CHEBI:30616"/>
    </ligand>
</feature>
<comment type="catalytic activity">
    <reaction evidence="8">
        <text>L-threonyl-[protein] + ATP = 3-O-(5'-adenylyl)-L-threonyl-[protein] + diphosphate</text>
        <dbReference type="Rhea" id="RHEA:54292"/>
        <dbReference type="Rhea" id="RHEA-COMP:11060"/>
        <dbReference type="Rhea" id="RHEA-COMP:13847"/>
        <dbReference type="ChEBI" id="CHEBI:30013"/>
        <dbReference type="ChEBI" id="CHEBI:30616"/>
        <dbReference type="ChEBI" id="CHEBI:33019"/>
        <dbReference type="ChEBI" id="CHEBI:138113"/>
        <dbReference type="EC" id="2.7.7.108"/>
    </reaction>
</comment>
<evidence type="ECO:0000256" key="8">
    <source>
        <dbReference type="HAMAP-Rule" id="MF_00692"/>
    </source>
</evidence>
<dbReference type="EC" id="2.7.7.-" evidence="8"/>
<comment type="catalytic activity">
    <reaction evidence="8">
        <text>L-tyrosyl-[protein] + UTP = O-(5'-uridylyl)-L-tyrosyl-[protein] + diphosphate</text>
        <dbReference type="Rhea" id="RHEA:83887"/>
        <dbReference type="Rhea" id="RHEA-COMP:10136"/>
        <dbReference type="Rhea" id="RHEA-COMP:20238"/>
        <dbReference type="ChEBI" id="CHEBI:33019"/>
        <dbReference type="ChEBI" id="CHEBI:46398"/>
        <dbReference type="ChEBI" id="CHEBI:46858"/>
        <dbReference type="ChEBI" id="CHEBI:90602"/>
    </reaction>
</comment>
<accession>A0ABT8YI21</accession>
<dbReference type="EC" id="2.7.7.108" evidence="8"/>
<feature type="binding site" evidence="8">
    <location>
        <position position="261"/>
    </location>
    <ligand>
        <name>ATP</name>
        <dbReference type="ChEBI" id="CHEBI:30616"/>
    </ligand>
</feature>
<evidence type="ECO:0000256" key="2">
    <source>
        <dbReference type="ARBA" id="ARBA00022679"/>
    </source>
</evidence>
<comment type="similarity">
    <text evidence="1 8">Belongs to the SELO family.</text>
</comment>
<dbReference type="InterPro" id="IPR003846">
    <property type="entry name" value="SelO"/>
</dbReference>
<feature type="active site" description="Proton acceptor" evidence="8">
    <location>
        <position position="251"/>
    </location>
</feature>
<evidence type="ECO:0000313" key="10">
    <source>
        <dbReference type="Proteomes" id="UP001174932"/>
    </source>
</evidence>
<evidence type="ECO:0000256" key="5">
    <source>
        <dbReference type="ARBA" id="ARBA00022741"/>
    </source>
</evidence>
<proteinExistence type="inferred from homology"/>
<name>A0ABT8YI21_9HYPH</name>
<feature type="binding site" evidence="8">
    <location>
        <position position="112"/>
    </location>
    <ligand>
        <name>ATP</name>
        <dbReference type="ChEBI" id="CHEBI:30616"/>
    </ligand>
</feature>
<evidence type="ECO:0000256" key="7">
    <source>
        <dbReference type="ARBA" id="ARBA00022842"/>
    </source>
</evidence>
<dbReference type="Proteomes" id="UP001174932">
    <property type="component" value="Unassembled WGS sequence"/>
</dbReference>
<comment type="catalytic activity">
    <reaction evidence="8">
        <text>L-tyrosyl-[protein] + ATP = O-(5'-adenylyl)-L-tyrosyl-[protein] + diphosphate</text>
        <dbReference type="Rhea" id="RHEA:54288"/>
        <dbReference type="Rhea" id="RHEA-COMP:10136"/>
        <dbReference type="Rhea" id="RHEA-COMP:13846"/>
        <dbReference type="ChEBI" id="CHEBI:30616"/>
        <dbReference type="ChEBI" id="CHEBI:33019"/>
        <dbReference type="ChEBI" id="CHEBI:46858"/>
        <dbReference type="ChEBI" id="CHEBI:83624"/>
        <dbReference type="EC" id="2.7.7.108"/>
    </reaction>
</comment>
<comment type="catalytic activity">
    <reaction evidence="8">
        <text>L-seryl-[protein] + ATP = 3-O-(5'-adenylyl)-L-seryl-[protein] + diphosphate</text>
        <dbReference type="Rhea" id="RHEA:58120"/>
        <dbReference type="Rhea" id="RHEA-COMP:9863"/>
        <dbReference type="Rhea" id="RHEA-COMP:15073"/>
        <dbReference type="ChEBI" id="CHEBI:29999"/>
        <dbReference type="ChEBI" id="CHEBI:30616"/>
        <dbReference type="ChEBI" id="CHEBI:33019"/>
        <dbReference type="ChEBI" id="CHEBI:142516"/>
        <dbReference type="EC" id="2.7.7.108"/>
    </reaction>
</comment>
<dbReference type="RefSeq" id="WP_304375220.1">
    <property type="nucleotide sequence ID" value="NZ_JAUOZU010000005.1"/>
</dbReference>
<comment type="cofactor">
    <cofactor evidence="8">
        <name>Mg(2+)</name>
        <dbReference type="ChEBI" id="CHEBI:18420"/>
    </cofactor>
    <cofactor evidence="8">
        <name>Mn(2+)</name>
        <dbReference type="ChEBI" id="CHEBI:29035"/>
    </cofactor>
</comment>
<feature type="binding site" evidence="8">
    <location>
        <position position="91"/>
    </location>
    <ligand>
        <name>ATP</name>
        <dbReference type="ChEBI" id="CHEBI:30616"/>
    </ligand>
</feature>
<dbReference type="Pfam" id="PF02696">
    <property type="entry name" value="SelO"/>
    <property type="match status" value="1"/>
</dbReference>
<feature type="binding site" evidence="8">
    <location>
        <position position="124"/>
    </location>
    <ligand>
        <name>ATP</name>
        <dbReference type="ChEBI" id="CHEBI:30616"/>
    </ligand>
</feature>
<evidence type="ECO:0000256" key="1">
    <source>
        <dbReference type="ARBA" id="ARBA00009747"/>
    </source>
</evidence>
<keyword evidence="7 8" id="KW-0460">Magnesium</keyword>
<evidence type="ECO:0000256" key="4">
    <source>
        <dbReference type="ARBA" id="ARBA00022723"/>
    </source>
</evidence>
<comment type="catalytic activity">
    <reaction evidence="8">
        <text>L-histidyl-[protein] + UTP = N(tele)-(5'-uridylyl)-L-histidyl-[protein] + diphosphate</text>
        <dbReference type="Rhea" id="RHEA:83891"/>
        <dbReference type="Rhea" id="RHEA-COMP:9745"/>
        <dbReference type="Rhea" id="RHEA-COMP:20239"/>
        <dbReference type="ChEBI" id="CHEBI:29979"/>
        <dbReference type="ChEBI" id="CHEBI:33019"/>
        <dbReference type="ChEBI" id="CHEBI:46398"/>
        <dbReference type="ChEBI" id="CHEBI:233474"/>
    </reaction>
</comment>
<keyword evidence="3 8" id="KW-0548">Nucleotidyltransferase</keyword>
<feature type="binding site" evidence="8">
    <location>
        <position position="89"/>
    </location>
    <ligand>
        <name>ATP</name>
        <dbReference type="ChEBI" id="CHEBI:30616"/>
    </ligand>
</feature>
<keyword evidence="2 8" id="KW-0808">Transferase</keyword>
<evidence type="ECO:0000313" key="9">
    <source>
        <dbReference type="EMBL" id="MDO6963303.1"/>
    </source>
</evidence>
<sequence length="491" mass="54494">MNRSFIPFDNSFARLPSGFHLPQAPSPAESPKLFAFNHSLAAELGLDISGLNDETLATFFSGQAVPPGAEPLAMAYAGHQFGHFNPVLGDGRAILLGEVVDRNGRRRDIQLKGAGQTPFSRRGDGRAALGPVMREYIVSEAMYALGVPATRALAATTTGQPVYRERVLPGAVFTRVAASHIRVGTFQYFAARGQIDHLRMLADHVIDRHYPDARQEANPYLALLDSIIARQAHLIARWMGLGFIHGVMNTDNMAVSGETIDFGPCAFLDEYDPAKKFSSIDEHGRYAYRNQPAIGQWNLARLAETLLPLIDADNDRAVELASRSVVDFAHRYNESWLQVMAAKIGIGEPEEEDRPLIEALLAIMQAEAVDFTIAFRKLAQSAPEDDDAIADLFEDRRGIHEWLDRWRQRLRLAGIAAEQAEIRMKAANPFLIPRNHRIEEAIEAAIERDDFSLFHRLNQALSDPFDDTAANNVFATAPQPEQRVLRTFCGT</sequence>
<feature type="binding site" evidence="8">
    <location>
        <position position="261"/>
    </location>
    <ligand>
        <name>Mg(2+)</name>
        <dbReference type="ChEBI" id="CHEBI:18420"/>
    </ligand>
</feature>
<evidence type="ECO:0000256" key="3">
    <source>
        <dbReference type="ARBA" id="ARBA00022695"/>
    </source>
</evidence>
<comment type="catalytic activity">
    <reaction evidence="8">
        <text>L-seryl-[protein] + UTP = O-(5'-uridylyl)-L-seryl-[protein] + diphosphate</text>
        <dbReference type="Rhea" id="RHEA:64604"/>
        <dbReference type="Rhea" id="RHEA-COMP:9863"/>
        <dbReference type="Rhea" id="RHEA-COMP:16635"/>
        <dbReference type="ChEBI" id="CHEBI:29999"/>
        <dbReference type="ChEBI" id="CHEBI:33019"/>
        <dbReference type="ChEBI" id="CHEBI:46398"/>
        <dbReference type="ChEBI" id="CHEBI:156051"/>
    </reaction>
</comment>
<feature type="binding site" evidence="8">
    <location>
        <position position="252"/>
    </location>
    <ligand>
        <name>Mg(2+)</name>
        <dbReference type="ChEBI" id="CHEBI:18420"/>
    </ligand>
</feature>
<evidence type="ECO:0000256" key="6">
    <source>
        <dbReference type="ARBA" id="ARBA00022840"/>
    </source>
</evidence>
<keyword evidence="5 8" id="KW-0547">Nucleotide-binding</keyword>
<reference evidence="9" key="2">
    <citation type="submission" date="2023-07" db="EMBL/GenBank/DDBJ databases">
        <authorList>
            <person name="Shen H."/>
        </authorList>
    </citation>
    <scope>NUCLEOTIDE SEQUENCE</scope>
    <source>
        <strain evidence="9">TNR-22</strain>
    </source>
</reference>
<organism evidence="9 10">
    <name type="scientific">Rhizobium alvei</name>
    <dbReference type="NCBI Taxonomy" id="1132659"/>
    <lineage>
        <taxon>Bacteria</taxon>
        <taxon>Pseudomonadati</taxon>
        <taxon>Pseudomonadota</taxon>
        <taxon>Alphaproteobacteria</taxon>
        <taxon>Hyphomicrobiales</taxon>
        <taxon>Rhizobiaceae</taxon>
        <taxon>Rhizobium/Agrobacterium group</taxon>
        <taxon>Rhizobium</taxon>
    </lineage>
</organism>
<dbReference type="HAMAP" id="MF_00692">
    <property type="entry name" value="SelO"/>
    <property type="match status" value="1"/>
</dbReference>
<comment type="function">
    <text evidence="8">Nucleotidyltransferase involved in the post-translational modification of proteins. It can catalyze the addition of adenosine monophosphate (AMP) or uridine monophosphate (UMP) to a protein, resulting in modifications known as AMPylation and UMPylation.</text>
</comment>
<comment type="caution">
    <text evidence="9">The sequence shown here is derived from an EMBL/GenBank/DDBJ whole genome shotgun (WGS) entry which is preliminary data.</text>
</comment>
<keyword evidence="6 8" id="KW-0067">ATP-binding</keyword>
<keyword evidence="4 8" id="KW-0479">Metal-binding</keyword>
<feature type="binding site" evidence="8">
    <location>
        <position position="125"/>
    </location>
    <ligand>
        <name>ATP</name>
        <dbReference type="ChEBI" id="CHEBI:30616"/>
    </ligand>
</feature>
<dbReference type="EMBL" id="JAUOZU010000005">
    <property type="protein sequence ID" value="MDO6963303.1"/>
    <property type="molecule type" value="Genomic_DNA"/>
</dbReference>